<keyword evidence="3" id="KW-1185">Reference proteome</keyword>
<organism evidence="2 3">
    <name type="scientific">Trichogramma brassicae</name>
    <dbReference type="NCBI Taxonomy" id="86971"/>
    <lineage>
        <taxon>Eukaryota</taxon>
        <taxon>Metazoa</taxon>
        <taxon>Ecdysozoa</taxon>
        <taxon>Arthropoda</taxon>
        <taxon>Hexapoda</taxon>
        <taxon>Insecta</taxon>
        <taxon>Pterygota</taxon>
        <taxon>Neoptera</taxon>
        <taxon>Endopterygota</taxon>
        <taxon>Hymenoptera</taxon>
        <taxon>Apocrita</taxon>
        <taxon>Proctotrupomorpha</taxon>
        <taxon>Chalcidoidea</taxon>
        <taxon>Trichogrammatidae</taxon>
        <taxon>Trichogramma</taxon>
    </lineage>
</organism>
<protein>
    <submittedName>
        <fullName evidence="2">Uncharacterized protein</fullName>
    </submittedName>
</protein>
<feature type="region of interest" description="Disordered" evidence="1">
    <location>
        <begin position="33"/>
        <end position="61"/>
    </location>
</feature>
<evidence type="ECO:0000256" key="1">
    <source>
        <dbReference type="SAM" id="MobiDB-lite"/>
    </source>
</evidence>
<proteinExistence type="predicted"/>
<feature type="non-terminal residue" evidence="2">
    <location>
        <position position="61"/>
    </location>
</feature>
<dbReference type="EMBL" id="CADCXV010001215">
    <property type="protein sequence ID" value="CAB0042679.1"/>
    <property type="molecule type" value="Genomic_DNA"/>
</dbReference>
<dbReference type="Proteomes" id="UP000479190">
    <property type="component" value="Unassembled WGS sequence"/>
</dbReference>
<reference evidence="2 3" key="1">
    <citation type="submission" date="2020-02" db="EMBL/GenBank/DDBJ databases">
        <authorList>
            <person name="Ferguson B K."/>
        </authorList>
    </citation>
    <scope>NUCLEOTIDE SEQUENCE [LARGE SCALE GENOMIC DNA]</scope>
</reference>
<accession>A0A6H5J3F6</accession>
<evidence type="ECO:0000313" key="2">
    <source>
        <dbReference type="EMBL" id="CAB0042679.1"/>
    </source>
</evidence>
<sequence>MPLRTAENLERSVEEFNTILRLAVTEATTTTAVTLNHKPSTQHNQRKNQEKKKKWEERMAK</sequence>
<dbReference type="AlphaFoldDB" id="A0A6H5J3F6"/>
<evidence type="ECO:0000313" key="3">
    <source>
        <dbReference type="Proteomes" id="UP000479190"/>
    </source>
</evidence>
<gene>
    <name evidence="2" type="ORF">TBRA_LOCUS14287</name>
</gene>
<name>A0A6H5J3F6_9HYME</name>